<reference evidence="2 3" key="1">
    <citation type="submission" date="2020-02" db="EMBL/GenBank/DDBJ databases">
        <title>Draft genome sequence of Haematococcus lacustris strain NIES-144.</title>
        <authorList>
            <person name="Morimoto D."/>
            <person name="Nakagawa S."/>
            <person name="Yoshida T."/>
            <person name="Sawayama S."/>
        </authorList>
    </citation>
    <scope>NUCLEOTIDE SEQUENCE [LARGE SCALE GENOMIC DNA]</scope>
    <source>
        <strain evidence="2 3">NIES-144</strain>
    </source>
</reference>
<dbReference type="SUPFAM" id="SSF52151">
    <property type="entry name" value="FabD/lysophospholipase-like"/>
    <property type="match status" value="1"/>
</dbReference>
<evidence type="ECO:0000313" key="2">
    <source>
        <dbReference type="EMBL" id="GFH12810.1"/>
    </source>
</evidence>
<sequence length="62" mass="6359">AELDNTEVAQPALFVAGLAAAERLKHEDPTKHAACTATAGLSLGEYSALVFAGALSFEDGLK</sequence>
<dbReference type="PANTHER" id="PTHR47170">
    <property type="entry name" value="MALONYL-COA ACP TRANSACYLASE, ACP-BINDING"/>
    <property type="match status" value="1"/>
</dbReference>
<feature type="domain" description="Malonyl-CoA:ACP transacylase (MAT)" evidence="1">
    <location>
        <begin position="2"/>
        <end position="62"/>
    </location>
</feature>
<feature type="non-terminal residue" evidence="2">
    <location>
        <position position="62"/>
    </location>
</feature>
<dbReference type="Gene3D" id="3.40.366.10">
    <property type="entry name" value="Malonyl-Coenzyme A Acyl Carrier Protein, domain 2"/>
    <property type="match status" value="1"/>
</dbReference>
<comment type="caution">
    <text evidence="2">The sequence shown here is derived from an EMBL/GenBank/DDBJ whole genome shotgun (WGS) entry which is preliminary data.</text>
</comment>
<dbReference type="InterPro" id="IPR014043">
    <property type="entry name" value="Acyl_transferase_dom"/>
</dbReference>
<dbReference type="AlphaFoldDB" id="A0A699YSK2"/>
<dbReference type="EMBL" id="BLLF01000542">
    <property type="protein sequence ID" value="GFH12810.1"/>
    <property type="molecule type" value="Genomic_DNA"/>
</dbReference>
<dbReference type="PANTHER" id="PTHR47170:SF2">
    <property type="entry name" value="MALONYL-COA:ACP TRANSACYLASE (MAT) DOMAIN-CONTAINING PROTEIN"/>
    <property type="match status" value="1"/>
</dbReference>
<dbReference type="InterPro" id="IPR016035">
    <property type="entry name" value="Acyl_Trfase/lysoPLipase"/>
</dbReference>
<dbReference type="InterPro" id="IPR052760">
    <property type="entry name" value="Mitochondrial_malonyltrans"/>
</dbReference>
<dbReference type="InterPro" id="IPR001227">
    <property type="entry name" value="Ac_transferase_dom_sf"/>
</dbReference>
<protein>
    <submittedName>
        <fullName evidence="2">PKS_AT domain-containing protein</fullName>
    </submittedName>
</protein>
<gene>
    <name evidence="2" type="ORF">HaLaN_08564</name>
</gene>
<feature type="non-terminal residue" evidence="2">
    <location>
        <position position="1"/>
    </location>
</feature>
<evidence type="ECO:0000313" key="3">
    <source>
        <dbReference type="Proteomes" id="UP000485058"/>
    </source>
</evidence>
<organism evidence="2 3">
    <name type="scientific">Haematococcus lacustris</name>
    <name type="common">Green alga</name>
    <name type="synonym">Haematococcus pluvialis</name>
    <dbReference type="NCBI Taxonomy" id="44745"/>
    <lineage>
        <taxon>Eukaryota</taxon>
        <taxon>Viridiplantae</taxon>
        <taxon>Chlorophyta</taxon>
        <taxon>core chlorophytes</taxon>
        <taxon>Chlorophyceae</taxon>
        <taxon>CS clade</taxon>
        <taxon>Chlamydomonadales</taxon>
        <taxon>Haematococcaceae</taxon>
        <taxon>Haematococcus</taxon>
    </lineage>
</organism>
<accession>A0A699YSK2</accession>
<keyword evidence="3" id="KW-1185">Reference proteome</keyword>
<proteinExistence type="predicted"/>
<dbReference type="Pfam" id="PF00698">
    <property type="entry name" value="Acyl_transf_1"/>
    <property type="match status" value="1"/>
</dbReference>
<evidence type="ECO:0000259" key="1">
    <source>
        <dbReference type="Pfam" id="PF00698"/>
    </source>
</evidence>
<name>A0A699YSK2_HAELA</name>
<dbReference type="Proteomes" id="UP000485058">
    <property type="component" value="Unassembled WGS sequence"/>
</dbReference>
<dbReference type="GO" id="GO:0016740">
    <property type="term" value="F:transferase activity"/>
    <property type="evidence" value="ECO:0007669"/>
    <property type="project" value="InterPro"/>
</dbReference>